<evidence type="ECO:0000313" key="2">
    <source>
        <dbReference type="Proteomes" id="UP000652761"/>
    </source>
</evidence>
<dbReference type="AlphaFoldDB" id="A0A843XQM6"/>
<proteinExistence type="predicted"/>
<evidence type="ECO:0000313" key="1">
    <source>
        <dbReference type="EMBL" id="MQM21421.1"/>
    </source>
</evidence>
<organism evidence="1 2">
    <name type="scientific">Colocasia esculenta</name>
    <name type="common">Wild taro</name>
    <name type="synonym">Arum esculentum</name>
    <dbReference type="NCBI Taxonomy" id="4460"/>
    <lineage>
        <taxon>Eukaryota</taxon>
        <taxon>Viridiplantae</taxon>
        <taxon>Streptophyta</taxon>
        <taxon>Embryophyta</taxon>
        <taxon>Tracheophyta</taxon>
        <taxon>Spermatophyta</taxon>
        <taxon>Magnoliopsida</taxon>
        <taxon>Liliopsida</taxon>
        <taxon>Araceae</taxon>
        <taxon>Aroideae</taxon>
        <taxon>Colocasieae</taxon>
        <taxon>Colocasia</taxon>
    </lineage>
</organism>
<protein>
    <submittedName>
        <fullName evidence="1">Uncharacterized protein</fullName>
    </submittedName>
</protein>
<accession>A0A843XQM6</accession>
<keyword evidence="2" id="KW-1185">Reference proteome</keyword>
<sequence length="67" mass="7131">MPYANSHYFAIIEQLMVLPLCLLPWLQVRVSLHFLITNPCILVTAVGAASGSPPVAAGSVPEDVVSL</sequence>
<comment type="caution">
    <text evidence="1">The sequence shown here is derived from an EMBL/GenBank/DDBJ whole genome shotgun (WGS) entry which is preliminary data.</text>
</comment>
<name>A0A843XQM6_COLES</name>
<reference evidence="1" key="1">
    <citation type="submission" date="2017-07" db="EMBL/GenBank/DDBJ databases">
        <title>Taro Niue Genome Assembly and Annotation.</title>
        <authorList>
            <person name="Atibalentja N."/>
            <person name="Keating K."/>
            <person name="Fields C.J."/>
        </authorList>
    </citation>
    <scope>NUCLEOTIDE SEQUENCE</scope>
    <source>
        <strain evidence="1">Niue_2</strain>
        <tissue evidence="1">Leaf</tissue>
    </source>
</reference>
<dbReference type="EMBL" id="NMUH01011012">
    <property type="protein sequence ID" value="MQM21421.1"/>
    <property type="molecule type" value="Genomic_DNA"/>
</dbReference>
<dbReference type="Proteomes" id="UP000652761">
    <property type="component" value="Unassembled WGS sequence"/>
</dbReference>
<gene>
    <name evidence="1" type="ORF">Taro_054461</name>
</gene>